<dbReference type="Proteomes" id="UP000017747">
    <property type="component" value="Unassembled WGS sequence"/>
</dbReference>
<evidence type="ECO:0000313" key="2">
    <source>
        <dbReference type="Proteomes" id="UP000017747"/>
    </source>
</evidence>
<dbReference type="SUPFAM" id="SSF51338">
    <property type="entry name" value="Composite domain of metallo-dependent hydrolases"/>
    <property type="match status" value="1"/>
</dbReference>
<sequence length="74" mass="8340">MEDGRISEVSEDISEAGKQVIDLNGAFISAGWIDMHLHCFKMPGMKGYHRTGLGLKDVKKCKLYPYREGCYKEG</sequence>
<evidence type="ECO:0000313" key="1">
    <source>
        <dbReference type="EMBL" id="ETA80740.1"/>
    </source>
</evidence>
<dbReference type="Gene3D" id="2.30.40.10">
    <property type="entry name" value="Urease, subunit C, domain 1"/>
    <property type="match status" value="1"/>
</dbReference>
<keyword evidence="2" id="KW-1185">Reference proteome</keyword>
<dbReference type="Gene3D" id="3.20.20.140">
    <property type="entry name" value="Metal-dependent hydrolases"/>
    <property type="match status" value="1"/>
</dbReference>
<accession>V7I3B8</accession>
<dbReference type="RefSeq" id="WP_023863559.1">
    <property type="nucleotide sequence ID" value="NZ_AXUN02000174.1"/>
</dbReference>
<name>V7I3B8_9CLOT</name>
<dbReference type="EMBL" id="AXUN02000174">
    <property type="protein sequence ID" value="ETA80740.1"/>
    <property type="molecule type" value="Genomic_DNA"/>
</dbReference>
<dbReference type="InterPro" id="IPR011059">
    <property type="entry name" value="Metal-dep_hydrolase_composite"/>
</dbReference>
<dbReference type="GO" id="GO:0016810">
    <property type="term" value="F:hydrolase activity, acting on carbon-nitrogen (but not peptide) bonds"/>
    <property type="evidence" value="ECO:0007669"/>
    <property type="project" value="InterPro"/>
</dbReference>
<organism evidence="1 2">
    <name type="scientific">Youngiibacter fragilis 232.1</name>
    <dbReference type="NCBI Taxonomy" id="994573"/>
    <lineage>
        <taxon>Bacteria</taxon>
        <taxon>Bacillati</taxon>
        <taxon>Bacillota</taxon>
        <taxon>Clostridia</taxon>
        <taxon>Eubacteriales</taxon>
        <taxon>Clostridiaceae</taxon>
        <taxon>Youngiibacter</taxon>
    </lineage>
</organism>
<dbReference type="OrthoDB" id="9802793at2"/>
<reference evidence="1 2" key="1">
    <citation type="journal article" date="2014" name="Genome Announc.">
        <title>Genome Sequence of Youngiibacter fragilis, the Type Strain of the Genus Youngiibacter.</title>
        <authorList>
            <person name="Wawrik C.B."/>
            <person name="Callaghan A.V."/>
            <person name="Stamps B.W."/>
            <person name="Wawrik B."/>
        </authorList>
    </citation>
    <scope>NUCLEOTIDE SEQUENCE [LARGE SCALE GENOMIC DNA]</scope>
    <source>
        <strain evidence="1 2">232.1</strain>
    </source>
</reference>
<evidence type="ECO:0008006" key="3">
    <source>
        <dbReference type="Google" id="ProtNLM"/>
    </source>
</evidence>
<dbReference type="AlphaFoldDB" id="V7I3B8"/>
<dbReference type="STRING" id="994573.T472_0210270"/>
<gene>
    <name evidence="1" type="ORF">T472_0210270</name>
</gene>
<protein>
    <recommendedName>
        <fullName evidence="3">Amidohydrolase 3 domain-containing protein</fullName>
    </recommendedName>
</protein>
<comment type="caution">
    <text evidence="1">The sequence shown here is derived from an EMBL/GenBank/DDBJ whole genome shotgun (WGS) entry which is preliminary data.</text>
</comment>
<proteinExistence type="predicted"/>